<proteinExistence type="predicted"/>
<keyword evidence="1" id="KW-1185">Reference proteome</keyword>
<evidence type="ECO:0000313" key="1">
    <source>
        <dbReference type="Proteomes" id="UP000887574"/>
    </source>
</evidence>
<protein>
    <submittedName>
        <fullName evidence="2">BTB domain-containing protein</fullName>
    </submittedName>
</protein>
<dbReference type="PANTHER" id="PTHR47022">
    <property type="entry name" value="BTB AND MATH DOMAIN-CONTAINING PROTEIN 36-RELATED"/>
    <property type="match status" value="1"/>
</dbReference>
<dbReference type="WBParaSite" id="jg24186">
    <property type="protein sequence ID" value="jg24186"/>
    <property type="gene ID" value="jg24186"/>
</dbReference>
<sequence>RRSSFSEQNDKIKISNGDAHHAMRAIFNILNLSDGPDPSLRRSKSVILAGLATCYIRVYKGNEGTKNDGSYSCLLGSYQQFFFPYECCTTKASKGFSADIAWSELVNRRNGFVDHEGNFAVSAEFTIKTTTNTEVLSDVKFLNPAFVKSDCTLIVNGYSISQLTKGFCPHTLLFSTKWCECRRISPSFGSHLFVPNKLFSSVNAKDVECLLRLADFYQVEIVMQRCVDFLKKCSNTVVPLIKKLLLAQNYRRSDLLNFCISQFETLDDSKNIMASDEYALLNTDVKSRILENVVPLREPTEIHLQCNAGTIVLNFEDMQVARDGLGKIKGWDSKEKE</sequence>
<name>A0A915DY52_9BILA</name>
<evidence type="ECO:0000313" key="2">
    <source>
        <dbReference type="WBParaSite" id="jg24186"/>
    </source>
</evidence>
<dbReference type="AlphaFoldDB" id="A0A915DY52"/>
<accession>A0A915DY52</accession>
<organism evidence="1 2">
    <name type="scientific">Ditylenchus dipsaci</name>
    <dbReference type="NCBI Taxonomy" id="166011"/>
    <lineage>
        <taxon>Eukaryota</taxon>
        <taxon>Metazoa</taxon>
        <taxon>Ecdysozoa</taxon>
        <taxon>Nematoda</taxon>
        <taxon>Chromadorea</taxon>
        <taxon>Rhabditida</taxon>
        <taxon>Tylenchina</taxon>
        <taxon>Tylenchomorpha</taxon>
        <taxon>Sphaerularioidea</taxon>
        <taxon>Anguinidae</taxon>
        <taxon>Anguininae</taxon>
        <taxon>Ditylenchus</taxon>
    </lineage>
</organism>
<dbReference type="PANTHER" id="PTHR47022:SF1">
    <property type="entry name" value="BTB AND MATH DOMAIN-CONTAINING PROTEIN 36-RELATED"/>
    <property type="match status" value="1"/>
</dbReference>
<reference evidence="2" key="1">
    <citation type="submission" date="2022-11" db="UniProtKB">
        <authorList>
            <consortium name="WormBaseParasite"/>
        </authorList>
    </citation>
    <scope>IDENTIFICATION</scope>
</reference>
<dbReference type="Proteomes" id="UP000887574">
    <property type="component" value="Unplaced"/>
</dbReference>